<dbReference type="AlphaFoldDB" id="A0AA96LLE5"/>
<dbReference type="InterPro" id="IPR018062">
    <property type="entry name" value="HTH_AraC-typ_CS"/>
</dbReference>
<proteinExistence type="predicted"/>
<dbReference type="PROSITE" id="PS00041">
    <property type="entry name" value="HTH_ARAC_FAMILY_1"/>
    <property type="match status" value="1"/>
</dbReference>
<evidence type="ECO:0000313" key="5">
    <source>
        <dbReference type="EMBL" id="WNR44042.1"/>
    </source>
</evidence>
<dbReference type="InterPro" id="IPR018060">
    <property type="entry name" value="HTH_AraC"/>
</dbReference>
<evidence type="ECO:0000256" key="1">
    <source>
        <dbReference type="ARBA" id="ARBA00023015"/>
    </source>
</evidence>
<dbReference type="SMART" id="SM00342">
    <property type="entry name" value="HTH_ARAC"/>
    <property type="match status" value="1"/>
</dbReference>
<sequence>MNIDFKRYYFSKQRNQFTLPEDTYQGWCLLAANSGRFTFSLGGDSQEERMASFGELVFCPPGVLLKRQAVEPISFHFAEFTVNDGTSFPELIRIKDIGRLSSTLRYLQEWQEEDLDIRKNEDAAHLLEDLLFMTNREQHINPKHGAGSLDPLMNQAAANIEVQAFGDNLSLQYIADLLGISSSQLTRRFQAAYGLSPIRYATKIRLTKARSLLAETSDTLEDIAEQCGFQNAFYFSRVFSQHMQISPSAYRRTFRV</sequence>
<dbReference type="PANTHER" id="PTHR43280">
    <property type="entry name" value="ARAC-FAMILY TRANSCRIPTIONAL REGULATOR"/>
    <property type="match status" value="1"/>
</dbReference>
<reference evidence="5" key="1">
    <citation type="submission" date="2022-02" db="EMBL/GenBank/DDBJ databases">
        <title>Paenibacillus sp. MBLB1832 Whole Genome Shotgun Sequencing.</title>
        <authorList>
            <person name="Hwang C.Y."/>
            <person name="Cho E.-S."/>
            <person name="Seo M.-J."/>
        </authorList>
    </citation>
    <scope>NUCLEOTIDE SEQUENCE</scope>
    <source>
        <strain evidence="5">MBLB1832</strain>
    </source>
</reference>
<evidence type="ECO:0000313" key="6">
    <source>
        <dbReference type="Proteomes" id="UP001304650"/>
    </source>
</evidence>
<dbReference type="PANTHER" id="PTHR43280:SF2">
    <property type="entry name" value="HTH-TYPE TRANSCRIPTIONAL REGULATOR EXSA"/>
    <property type="match status" value="1"/>
</dbReference>
<organism evidence="5 6">
    <name type="scientific">Paenibacillus roseopurpureus</name>
    <dbReference type="NCBI Taxonomy" id="2918901"/>
    <lineage>
        <taxon>Bacteria</taxon>
        <taxon>Bacillati</taxon>
        <taxon>Bacillota</taxon>
        <taxon>Bacilli</taxon>
        <taxon>Bacillales</taxon>
        <taxon>Paenibacillaceae</taxon>
        <taxon>Paenibacillus</taxon>
    </lineage>
</organism>
<dbReference type="PRINTS" id="PR00032">
    <property type="entry name" value="HTHARAC"/>
</dbReference>
<keyword evidence="6" id="KW-1185">Reference proteome</keyword>
<evidence type="ECO:0000256" key="3">
    <source>
        <dbReference type="ARBA" id="ARBA00023163"/>
    </source>
</evidence>
<keyword evidence="1" id="KW-0805">Transcription regulation</keyword>
<dbReference type="Proteomes" id="UP001304650">
    <property type="component" value="Chromosome"/>
</dbReference>
<keyword evidence="3" id="KW-0804">Transcription</keyword>
<dbReference type="GO" id="GO:0003700">
    <property type="term" value="F:DNA-binding transcription factor activity"/>
    <property type="evidence" value="ECO:0007669"/>
    <property type="project" value="InterPro"/>
</dbReference>
<keyword evidence="2" id="KW-0238">DNA-binding</keyword>
<name>A0AA96LLE5_9BACL</name>
<evidence type="ECO:0000259" key="4">
    <source>
        <dbReference type="PROSITE" id="PS01124"/>
    </source>
</evidence>
<dbReference type="SUPFAM" id="SSF46689">
    <property type="entry name" value="Homeodomain-like"/>
    <property type="match status" value="2"/>
</dbReference>
<feature type="domain" description="HTH araC/xylS-type" evidence="4">
    <location>
        <begin position="154"/>
        <end position="253"/>
    </location>
</feature>
<protein>
    <submittedName>
        <fullName evidence="5">Helix-turn-helix domain-containing protein</fullName>
    </submittedName>
</protein>
<dbReference type="Pfam" id="PF12833">
    <property type="entry name" value="HTH_18"/>
    <property type="match status" value="1"/>
</dbReference>
<gene>
    <name evidence="5" type="ORF">MJB10_23575</name>
</gene>
<dbReference type="InterPro" id="IPR020449">
    <property type="entry name" value="Tscrpt_reg_AraC-type_HTH"/>
</dbReference>
<dbReference type="KEGG" id="proo:MJB10_23575"/>
<dbReference type="Gene3D" id="1.10.10.60">
    <property type="entry name" value="Homeodomain-like"/>
    <property type="match status" value="2"/>
</dbReference>
<dbReference type="RefSeq" id="WP_314799225.1">
    <property type="nucleotide sequence ID" value="NZ_CP130319.1"/>
</dbReference>
<dbReference type="InterPro" id="IPR009057">
    <property type="entry name" value="Homeodomain-like_sf"/>
</dbReference>
<dbReference type="GO" id="GO:0043565">
    <property type="term" value="F:sequence-specific DNA binding"/>
    <property type="evidence" value="ECO:0007669"/>
    <property type="project" value="InterPro"/>
</dbReference>
<accession>A0AA96LLE5</accession>
<dbReference type="EMBL" id="CP130319">
    <property type="protein sequence ID" value="WNR44042.1"/>
    <property type="molecule type" value="Genomic_DNA"/>
</dbReference>
<evidence type="ECO:0000256" key="2">
    <source>
        <dbReference type="ARBA" id="ARBA00023125"/>
    </source>
</evidence>
<dbReference type="PROSITE" id="PS01124">
    <property type="entry name" value="HTH_ARAC_FAMILY_2"/>
    <property type="match status" value="1"/>
</dbReference>